<evidence type="ECO:0000313" key="2">
    <source>
        <dbReference type="Proteomes" id="UP000002943"/>
    </source>
</evidence>
<dbReference type="eggNOG" id="COG1020">
    <property type="taxonomic scope" value="Bacteria"/>
</dbReference>
<evidence type="ECO:0000313" key="1">
    <source>
        <dbReference type="EMBL" id="EFP97623.1"/>
    </source>
</evidence>
<organism evidence="1 2">
    <name type="scientific">Vibrio caribbeanicus ATCC BAA-2122</name>
    <dbReference type="NCBI Taxonomy" id="796620"/>
    <lineage>
        <taxon>Bacteria</taxon>
        <taxon>Pseudomonadati</taxon>
        <taxon>Pseudomonadota</taxon>
        <taxon>Gammaproteobacteria</taxon>
        <taxon>Vibrionales</taxon>
        <taxon>Vibrionaceae</taxon>
        <taxon>Vibrio</taxon>
    </lineage>
</organism>
<dbReference type="Proteomes" id="UP000002943">
    <property type="component" value="Unassembled WGS sequence"/>
</dbReference>
<reference evidence="1 2" key="1">
    <citation type="journal article" date="2012" name="Int. J. Syst. Evol. Microbiol.">
        <title>Vibrio caribbeanicus sp. nov., isolated from the marine sponge Scleritoderma cyanea.</title>
        <authorList>
            <person name="Hoffmann M."/>
            <person name="Monday S.R."/>
            <person name="Allard M.W."/>
            <person name="Strain E.A."/>
            <person name="Whittaker P."/>
            <person name="Naum M."/>
            <person name="McCarthy P.J."/>
            <person name="Lopez J.V."/>
            <person name="Fischer M."/>
            <person name="Brown E.W."/>
        </authorList>
    </citation>
    <scope>NUCLEOTIDE SEQUENCE [LARGE SCALE GENOMIC DNA]</scope>
    <source>
        <strain evidence="1 2">ATCC BAA-2122</strain>
    </source>
</reference>
<dbReference type="SUPFAM" id="SSF52777">
    <property type="entry name" value="CoA-dependent acyltransferases"/>
    <property type="match status" value="1"/>
</dbReference>
<proteinExistence type="predicted"/>
<feature type="non-terminal residue" evidence="1">
    <location>
        <position position="117"/>
    </location>
</feature>
<dbReference type="PANTHER" id="PTHR45398">
    <property type="match status" value="1"/>
</dbReference>
<keyword evidence="2" id="KW-1185">Reference proteome</keyword>
<dbReference type="Gene3D" id="3.30.559.30">
    <property type="entry name" value="Nonribosomal peptide synthetase, condensation domain"/>
    <property type="match status" value="1"/>
</dbReference>
<accession>E3BH43</accession>
<dbReference type="PANTHER" id="PTHR45398:SF1">
    <property type="entry name" value="ENZYME, PUTATIVE (JCVI)-RELATED"/>
    <property type="match status" value="1"/>
</dbReference>
<comment type="caution">
    <text evidence="1">The sequence shown here is derived from an EMBL/GenBank/DDBJ whole genome shotgun (WGS) entry which is preliminary data.</text>
</comment>
<dbReference type="STRING" id="796620.VIBC2010_07939"/>
<dbReference type="EMBL" id="AEIU01000053">
    <property type="protein sequence ID" value="EFP97623.1"/>
    <property type="molecule type" value="Genomic_DNA"/>
</dbReference>
<gene>
    <name evidence="1" type="ORF">VIBC2010_07939</name>
</gene>
<protein>
    <submittedName>
        <fullName evidence="1">Amino acid adenylation domain-containing protein</fullName>
    </submittedName>
</protein>
<dbReference type="AlphaFoldDB" id="E3BH43"/>
<name>E3BH43_9VIBR</name>
<sequence>MLERSSILTCTSGFETSTHTADIRTQAFTHSDSQVEQICLSATRTEQLLQGIHDCYHTQINDILLATLVLAVDEWAAVDSEMSKQGLCLDLEGHGREPLFEDVDLTQTLGWFTSVFP</sequence>